<gene>
    <name evidence="1" type="ORF">HJG63_008368</name>
</gene>
<comment type="caution">
    <text evidence="1">The sequence shown here is derived from an EMBL/GenBank/DDBJ whole genome shotgun (WGS) entry which is preliminary data.</text>
</comment>
<reference evidence="1 2" key="1">
    <citation type="journal article" date="2020" name="Nature">
        <title>Six reference-quality genomes reveal evolution of bat adaptations.</title>
        <authorList>
            <person name="Jebb D."/>
            <person name="Huang Z."/>
            <person name="Pippel M."/>
            <person name="Hughes G.M."/>
            <person name="Lavrichenko K."/>
            <person name="Devanna P."/>
            <person name="Winkler S."/>
            <person name="Jermiin L.S."/>
            <person name="Skirmuntt E.C."/>
            <person name="Katzourakis A."/>
            <person name="Burkitt-Gray L."/>
            <person name="Ray D.A."/>
            <person name="Sullivan K.A.M."/>
            <person name="Roscito J.G."/>
            <person name="Kirilenko B.M."/>
            <person name="Davalos L.M."/>
            <person name="Corthals A.P."/>
            <person name="Power M.L."/>
            <person name="Jones G."/>
            <person name="Ransome R.D."/>
            <person name="Dechmann D.K.N."/>
            <person name="Locatelli A.G."/>
            <person name="Puechmaille S.J."/>
            <person name="Fedrigo O."/>
            <person name="Jarvis E.D."/>
            <person name="Hiller M."/>
            <person name="Vernes S.C."/>
            <person name="Myers E.W."/>
            <person name="Teeling E.C."/>
        </authorList>
    </citation>
    <scope>NUCLEOTIDE SEQUENCE [LARGE SCALE GENOMIC DNA]</scope>
    <source>
        <strain evidence="1">MRouAeg1</strain>
        <tissue evidence="1">Muscle</tissue>
    </source>
</reference>
<evidence type="ECO:0000313" key="2">
    <source>
        <dbReference type="Proteomes" id="UP000593571"/>
    </source>
</evidence>
<sequence>MWLRHPGRLHRLAKALKFKQSHLKIAAGHSFYVFICVPFKRKRSLLTGETSFNPQGHQWRLTAVLRPSQLRTQQTYLCLKQSPAAMELQRGDHHQVSIKNLPMVSEVFGATSSPYAEGEGTNMFSVHTVFMETHTFS</sequence>
<accession>A0A7J8DXU2</accession>
<evidence type="ECO:0000313" key="1">
    <source>
        <dbReference type="EMBL" id="KAF6427885.1"/>
    </source>
</evidence>
<dbReference type="EMBL" id="JACASE010000011">
    <property type="protein sequence ID" value="KAF6427885.1"/>
    <property type="molecule type" value="Genomic_DNA"/>
</dbReference>
<organism evidence="1 2">
    <name type="scientific">Rousettus aegyptiacus</name>
    <name type="common">Egyptian fruit bat</name>
    <name type="synonym">Pteropus aegyptiacus</name>
    <dbReference type="NCBI Taxonomy" id="9407"/>
    <lineage>
        <taxon>Eukaryota</taxon>
        <taxon>Metazoa</taxon>
        <taxon>Chordata</taxon>
        <taxon>Craniata</taxon>
        <taxon>Vertebrata</taxon>
        <taxon>Euteleostomi</taxon>
        <taxon>Mammalia</taxon>
        <taxon>Eutheria</taxon>
        <taxon>Laurasiatheria</taxon>
        <taxon>Chiroptera</taxon>
        <taxon>Yinpterochiroptera</taxon>
        <taxon>Pteropodoidea</taxon>
        <taxon>Pteropodidae</taxon>
        <taxon>Rousettinae</taxon>
        <taxon>Rousettus</taxon>
    </lineage>
</organism>
<proteinExistence type="predicted"/>
<dbReference type="Proteomes" id="UP000593571">
    <property type="component" value="Unassembled WGS sequence"/>
</dbReference>
<protein>
    <submittedName>
        <fullName evidence="1">Uncharacterized protein</fullName>
    </submittedName>
</protein>
<name>A0A7J8DXU2_ROUAE</name>
<keyword evidence="2" id="KW-1185">Reference proteome</keyword>
<dbReference type="AlphaFoldDB" id="A0A7J8DXU2"/>